<keyword evidence="5" id="KW-0349">Heme</keyword>
<dbReference type="AlphaFoldDB" id="A0AA48H6J4"/>
<keyword evidence="16" id="KW-1185">Reference proteome</keyword>
<keyword evidence="4" id="KW-1003">Cell membrane</keyword>
<dbReference type="EMBL" id="AP027266">
    <property type="protein sequence ID" value="BDW85715.1"/>
    <property type="molecule type" value="Genomic_DNA"/>
</dbReference>
<evidence type="ECO:0000256" key="3">
    <source>
        <dbReference type="ARBA" id="ARBA00022448"/>
    </source>
</evidence>
<evidence type="ECO:0000256" key="5">
    <source>
        <dbReference type="ARBA" id="ARBA00022617"/>
    </source>
</evidence>
<organism evidence="15 16">
    <name type="scientific">Roseicyclus marinus</name>
    <dbReference type="NCBI Taxonomy" id="2161673"/>
    <lineage>
        <taxon>Bacteria</taxon>
        <taxon>Pseudomonadati</taxon>
        <taxon>Pseudomonadota</taxon>
        <taxon>Alphaproteobacteria</taxon>
        <taxon>Rhodobacterales</taxon>
        <taxon>Roseobacteraceae</taxon>
        <taxon>Roseicyclus</taxon>
    </lineage>
</organism>
<feature type="transmembrane region" description="Helical" evidence="13">
    <location>
        <begin position="139"/>
        <end position="158"/>
    </location>
</feature>
<comment type="similarity">
    <text evidence="12">Belongs to the cytochrome b561 family.</text>
</comment>
<feature type="transmembrane region" description="Helical" evidence="13">
    <location>
        <begin position="12"/>
        <end position="32"/>
    </location>
</feature>
<evidence type="ECO:0000313" key="15">
    <source>
        <dbReference type="EMBL" id="BDW85715.1"/>
    </source>
</evidence>
<evidence type="ECO:0000256" key="7">
    <source>
        <dbReference type="ARBA" id="ARBA00022723"/>
    </source>
</evidence>
<keyword evidence="11 13" id="KW-0472">Membrane</keyword>
<dbReference type="SUPFAM" id="SSF81342">
    <property type="entry name" value="Transmembrane di-heme cytochromes"/>
    <property type="match status" value="1"/>
</dbReference>
<gene>
    <name evidence="15" type="ORF">MACH21_18920</name>
</gene>
<comment type="cofactor">
    <cofactor evidence="1">
        <name>heme b</name>
        <dbReference type="ChEBI" id="CHEBI:60344"/>
    </cofactor>
</comment>
<evidence type="ECO:0000259" key="14">
    <source>
        <dbReference type="Pfam" id="PF01292"/>
    </source>
</evidence>
<evidence type="ECO:0000256" key="4">
    <source>
        <dbReference type="ARBA" id="ARBA00022475"/>
    </source>
</evidence>
<dbReference type="GO" id="GO:0020037">
    <property type="term" value="F:heme binding"/>
    <property type="evidence" value="ECO:0007669"/>
    <property type="project" value="TreeGrafter"/>
</dbReference>
<dbReference type="PANTHER" id="PTHR30529:SF1">
    <property type="entry name" value="CYTOCHROME B561 HOMOLOG 2"/>
    <property type="match status" value="1"/>
</dbReference>
<keyword evidence="7" id="KW-0479">Metal-binding</keyword>
<name>A0AA48H6J4_9RHOB</name>
<evidence type="ECO:0000256" key="10">
    <source>
        <dbReference type="ARBA" id="ARBA00023004"/>
    </source>
</evidence>
<dbReference type="Pfam" id="PF01292">
    <property type="entry name" value="Ni_hydr_CYTB"/>
    <property type="match status" value="1"/>
</dbReference>
<dbReference type="InterPro" id="IPR052168">
    <property type="entry name" value="Cytochrome_b561_oxidase"/>
</dbReference>
<evidence type="ECO:0000256" key="13">
    <source>
        <dbReference type="SAM" id="Phobius"/>
    </source>
</evidence>
<evidence type="ECO:0000256" key="8">
    <source>
        <dbReference type="ARBA" id="ARBA00022982"/>
    </source>
</evidence>
<feature type="transmembrane region" description="Helical" evidence="13">
    <location>
        <begin position="44"/>
        <end position="65"/>
    </location>
</feature>
<keyword evidence="6 13" id="KW-0812">Transmembrane</keyword>
<evidence type="ECO:0000256" key="2">
    <source>
        <dbReference type="ARBA" id="ARBA00004651"/>
    </source>
</evidence>
<protein>
    <submittedName>
        <fullName evidence="15">Cytochrome b</fullName>
    </submittedName>
</protein>
<dbReference type="InterPro" id="IPR011577">
    <property type="entry name" value="Cyt_b561_bac/Ni-Hgenase"/>
</dbReference>
<evidence type="ECO:0000256" key="6">
    <source>
        <dbReference type="ARBA" id="ARBA00022692"/>
    </source>
</evidence>
<evidence type="ECO:0000256" key="9">
    <source>
        <dbReference type="ARBA" id="ARBA00022989"/>
    </source>
</evidence>
<accession>A0AA48H6J4</accession>
<keyword evidence="9 13" id="KW-1133">Transmembrane helix</keyword>
<dbReference type="GO" id="GO:0005886">
    <property type="term" value="C:plasma membrane"/>
    <property type="evidence" value="ECO:0007669"/>
    <property type="project" value="UniProtKB-SubCell"/>
</dbReference>
<dbReference type="PANTHER" id="PTHR30529">
    <property type="entry name" value="CYTOCHROME B561"/>
    <property type="match status" value="1"/>
</dbReference>
<sequence>MSSRRYSAPARLLHWTMAGLVLATIPAGLVMVQPGLDRALQNSLFIFHKNIGVLLILLVVLRLLVRLRNSPPPLPASLSPVQARAAGASHLALYVLLILVPVAGYVRVRAGGFPIESLDALGLPGLVPRSDALAELAKMIHYGASLTLAALICLHVAAACHHGIVKRDGVFSRIWPPFGGGLR</sequence>
<dbReference type="KEGG" id="rmai:MACH21_18920"/>
<dbReference type="GO" id="GO:0009055">
    <property type="term" value="F:electron transfer activity"/>
    <property type="evidence" value="ECO:0007669"/>
    <property type="project" value="InterPro"/>
</dbReference>
<evidence type="ECO:0000313" key="16">
    <source>
        <dbReference type="Proteomes" id="UP001337723"/>
    </source>
</evidence>
<evidence type="ECO:0000256" key="12">
    <source>
        <dbReference type="ARBA" id="ARBA00037975"/>
    </source>
</evidence>
<dbReference type="Proteomes" id="UP001337723">
    <property type="component" value="Chromosome"/>
</dbReference>
<comment type="subcellular location">
    <subcellularLocation>
        <location evidence="2">Cell membrane</location>
        <topology evidence="2">Multi-pass membrane protein</topology>
    </subcellularLocation>
</comment>
<evidence type="ECO:0000256" key="1">
    <source>
        <dbReference type="ARBA" id="ARBA00001970"/>
    </source>
</evidence>
<feature type="domain" description="Cytochrome b561 bacterial/Ni-hydrogenase" evidence="14">
    <location>
        <begin position="5"/>
        <end position="176"/>
    </location>
</feature>
<dbReference type="RefSeq" id="WP_338271520.1">
    <property type="nucleotide sequence ID" value="NZ_AP027266.1"/>
</dbReference>
<keyword evidence="8" id="KW-0249">Electron transport</keyword>
<proteinExistence type="inferred from homology"/>
<keyword evidence="10" id="KW-0408">Iron</keyword>
<evidence type="ECO:0000256" key="11">
    <source>
        <dbReference type="ARBA" id="ARBA00023136"/>
    </source>
</evidence>
<feature type="transmembrane region" description="Helical" evidence="13">
    <location>
        <begin position="85"/>
        <end position="106"/>
    </location>
</feature>
<keyword evidence="3" id="KW-0813">Transport</keyword>
<dbReference type="GO" id="GO:0046872">
    <property type="term" value="F:metal ion binding"/>
    <property type="evidence" value="ECO:0007669"/>
    <property type="project" value="UniProtKB-KW"/>
</dbReference>
<reference evidence="15 16" key="1">
    <citation type="submission" date="2023-01" db="EMBL/GenBank/DDBJ databases">
        <title>Complete genome sequence of Roseicyclus marinus strain Dej080120_10.</title>
        <authorList>
            <person name="Ueki S."/>
            <person name="Maruyama F."/>
        </authorList>
    </citation>
    <scope>NUCLEOTIDE SEQUENCE [LARGE SCALE GENOMIC DNA]</scope>
    <source>
        <strain evidence="15 16">Dej080120_10</strain>
    </source>
</reference>
<dbReference type="InterPro" id="IPR016174">
    <property type="entry name" value="Di-haem_cyt_TM"/>
</dbReference>
<dbReference type="GO" id="GO:0022904">
    <property type="term" value="P:respiratory electron transport chain"/>
    <property type="evidence" value="ECO:0007669"/>
    <property type="project" value="InterPro"/>
</dbReference>
<dbReference type="Gene3D" id="1.20.950.20">
    <property type="entry name" value="Transmembrane di-heme cytochromes, Chain C"/>
    <property type="match status" value="1"/>
</dbReference>